<dbReference type="EMBL" id="JACCFW010000001">
    <property type="protein sequence ID" value="NYJ75883.1"/>
    <property type="molecule type" value="Genomic_DNA"/>
</dbReference>
<proteinExistence type="predicted"/>
<protein>
    <submittedName>
        <fullName evidence="1">Uncharacterized protein</fullName>
    </submittedName>
</protein>
<name>A0A853DIM5_9MICO</name>
<sequence length="81" mass="8919">MASPSYPCRHFSVCNAQGPTSNDLPLLLRRLADSIEGADFATSQVLDVHISGDEITEYGSWWRATVYWSADGELAEGKSRN</sequence>
<evidence type="ECO:0000313" key="1">
    <source>
        <dbReference type="EMBL" id="NYJ75883.1"/>
    </source>
</evidence>
<dbReference type="RefSeq" id="WP_179482879.1">
    <property type="nucleotide sequence ID" value="NZ_JACCFW010000001.1"/>
</dbReference>
<comment type="caution">
    <text evidence="1">The sequence shown here is derived from an EMBL/GenBank/DDBJ whole genome shotgun (WGS) entry which is preliminary data.</text>
</comment>
<accession>A0A853DIM5</accession>
<dbReference type="Proteomes" id="UP000571817">
    <property type="component" value="Unassembled WGS sequence"/>
</dbReference>
<keyword evidence="2" id="KW-1185">Reference proteome</keyword>
<reference evidence="1 2" key="1">
    <citation type="submission" date="2020-07" db="EMBL/GenBank/DDBJ databases">
        <title>Sequencing the genomes of 1000 actinobacteria strains.</title>
        <authorList>
            <person name="Klenk H.-P."/>
        </authorList>
    </citation>
    <scope>NUCLEOTIDE SEQUENCE [LARGE SCALE GENOMIC DNA]</scope>
    <source>
        <strain evidence="1 2">DSM 29531</strain>
    </source>
</reference>
<gene>
    <name evidence="1" type="ORF">HNR15_002846</name>
</gene>
<evidence type="ECO:0000313" key="2">
    <source>
        <dbReference type="Proteomes" id="UP000571817"/>
    </source>
</evidence>
<organism evidence="1 2">
    <name type="scientific">Allobranchiibius huperziae</name>
    <dbReference type="NCBI Taxonomy" id="1874116"/>
    <lineage>
        <taxon>Bacteria</taxon>
        <taxon>Bacillati</taxon>
        <taxon>Actinomycetota</taxon>
        <taxon>Actinomycetes</taxon>
        <taxon>Micrococcales</taxon>
        <taxon>Dermacoccaceae</taxon>
        <taxon>Allobranchiibius</taxon>
    </lineage>
</organism>
<dbReference type="AlphaFoldDB" id="A0A853DIM5"/>